<dbReference type="Pfam" id="PF26080">
    <property type="entry name" value="CUB_animal"/>
    <property type="match status" value="1"/>
</dbReference>
<dbReference type="Proteomes" id="UP001558652">
    <property type="component" value="Unassembled WGS sequence"/>
</dbReference>
<evidence type="ECO:0000313" key="2">
    <source>
        <dbReference type="EMBL" id="KAL1129025.1"/>
    </source>
</evidence>
<feature type="domain" description="CUB" evidence="1">
    <location>
        <begin position="175"/>
        <end position="324"/>
    </location>
</feature>
<comment type="caution">
    <text evidence="2">The sequence shown here is derived from an EMBL/GenBank/DDBJ whole genome shotgun (WGS) entry which is preliminary data.</text>
</comment>
<gene>
    <name evidence="2" type="ORF">AAG570_013557</name>
</gene>
<dbReference type="EMBL" id="JBFDAA010000009">
    <property type="protein sequence ID" value="KAL1129025.1"/>
    <property type="molecule type" value="Genomic_DNA"/>
</dbReference>
<feature type="non-terminal residue" evidence="2">
    <location>
        <position position="1"/>
    </location>
</feature>
<sequence length="326" mass="35624">YDFVSVLNLFTIIRFANEACSVEGGTCFHEAECKSLGGVAKAPCAKGYGVCCYLEASCGDRTSISGSVFVGGSTNGTCTYTIDKLHCAKQIRLDFLQLELTHPEEGNCLKEKFVVTGVNKNFVVPEICGSNTGRHMYLDVDETSGPIKLSVVSPLVNPFRIKVRQLCRTDPLLAPNNCLQYYTGRRGTISSFNYVLPPLRSTYMNNLNYAICIKKEAGSCSIVYTNMPTNGTEYPFEINNVDPDDGTPTIPPGQAGAEVFNCPDDYITIGGIRLCGQKLNDASVQIDFTKNYPVTDTSQGPFIIGVRTNGAFSGRGFRFDYEQKPC</sequence>
<name>A0ABD0YCK2_9HEMI</name>
<reference evidence="2 3" key="1">
    <citation type="submission" date="2024-07" db="EMBL/GenBank/DDBJ databases">
        <title>Chromosome-level genome assembly of the water stick insect Ranatra chinensis (Heteroptera: Nepidae).</title>
        <authorList>
            <person name="Liu X."/>
        </authorList>
    </citation>
    <scope>NUCLEOTIDE SEQUENCE [LARGE SCALE GENOMIC DNA]</scope>
    <source>
        <strain evidence="2">Cailab_2021Rc</strain>
        <tissue evidence="2">Muscle</tissue>
    </source>
</reference>
<dbReference type="PANTHER" id="PTHR33236">
    <property type="entry name" value="INTRAFLAGELLAR TRANSPORT PROTEIN 122 FAMILY PROTEIN-RELATED"/>
    <property type="match status" value="1"/>
</dbReference>
<keyword evidence="3" id="KW-1185">Reference proteome</keyword>
<evidence type="ECO:0000259" key="1">
    <source>
        <dbReference type="Pfam" id="PF26080"/>
    </source>
</evidence>
<accession>A0ABD0YCK2</accession>
<dbReference type="InterPro" id="IPR035914">
    <property type="entry name" value="Sperma_CUB_dom_sf"/>
</dbReference>
<dbReference type="PANTHER" id="PTHR33236:SF11">
    <property type="entry name" value="CUB DOMAIN-CONTAINING PROTEIN"/>
    <property type="match status" value="1"/>
</dbReference>
<dbReference type="Gene3D" id="2.60.120.290">
    <property type="entry name" value="Spermadhesin, CUB domain"/>
    <property type="match status" value="1"/>
</dbReference>
<organism evidence="2 3">
    <name type="scientific">Ranatra chinensis</name>
    <dbReference type="NCBI Taxonomy" id="642074"/>
    <lineage>
        <taxon>Eukaryota</taxon>
        <taxon>Metazoa</taxon>
        <taxon>Ecdysozoa</taxon>
        <taxon>Arthropoda</taxon>
        <taxon>Hexapoda</taxon>
        <taxon>Insecta</taxon>
        <taxon>Pterygota</taxon>
        <taxon>Neoptera</taxon>
        <taxon>Paraneoptera</taxon>
        <taxon>Hemiptera</taxon>
        <taxon>Heteroptera</taxon>
        <taxon>Panheteroptera</taxon>
        <taxon>Nepomorpha</taxon>
        <taxon>Nepidae</taxon>
        <taxon>Ranatrinae</taxon>
        <taxon>Ranatra</taxon>
    </lineage>
</organism>
<dbReference type="InterPro" id="IPR058698">
    <property type="entry name" value="CUB_metazoa"/>
</dbReference>
<dbReference type="AlphaFoldDB" id="A0ABD0YCK2"/>
<proteinExistence type="predicted"/>
<evidence type="ECO:0000313" key="3">
    <source>
        <dbReference type="Proteomes" id="UP001558652"/>
    </source>
</evidence>
<protein>
    <recommendedName>
        <fullName evidence="1">CUB domain-containing protein</fullName>
    </recommendedName>
</protein>